<feature type="region of interest" description="Disordered" evidence="1">
    <location>
        <begin position="1"/>
        <end position="65"/>
    </location>
</feature>
<dbReference type="EMBL" id="JAFEUZ010000006">
    <property type="protein sequence ID" value="KAG5486699.1"/>
    <property type="molecule type" value="Genomic_DNA"/>
</dbReference>
<dbReference type="AlphaFoldDB" id="A0A836H8D0"/>
<name>A0A836H8D0_9TRYP</name>
<feature type="region of interest" description="Disordered" evidence="1">
    <location>
        <begin position="205"/>
        <end position="289"/>
    </location>
</feature>
<sequence length="573" mass="59679">MMPTLDMSDIHDRPTVAVPAGDAGGGAGLNSSGSGGGGAGLDTGRQSSPRTSYLTSPRETSSLPSAHITRRAADVAMVLEMNPLQCHSVVDLQRKLIETAEWVMKLRHWYVHQLQERDAWYESRLRGLEDSFHASVAGSTAPGTVHAMASAGAVHTATGSNSTEKVAPSTVPFSRVAANGAFVSGATSPAISAAADNEAEGCLTVRRHSRTRKNSATAPAGAVFGNDNSLCPVNPSPSSSSSSVRPDAAVAGGGGSFDRGSSAPPRAPSQKQSAVAPTLQGRRTASASAARRQLLLPEDSESPHVGAAATAVDRGEFRPTLAKRSVAAVAPIMFEVDDDATRTAYLPSTPLYSRGSGAGSISPYTTVHQAIRSPRVGTCRLQRDARPATTPRTHRPSPANGLLSVTGATRESSDRFSASAGESGGQRGSDAQMGCKRYFISLPHLRSGRAHTSLPHYAQDLDAGIPRDATAAGRRTQSSAADDVATGPHETAPRAGSFLYLINGSDNNGRRQPKRRSFSSGGIRHPSRAYTSSGTKQNHSARGLCGPRPKGIGGGEASGQSSRRYFMSNKPSE</sequence>
<comment type="caution">
    <text evidence="2">The sequence shown here is derived from an EMBL/GenBank/DDBJ whole genome shotgun (WGS) entry which is preliminary data.</text>
</comment>
<feature type="region of interest" description="Disordered" evidence="1">
    <location>
        <begin position="379"/>
        <end position="431"/>
    </location>
</feature>
<accession>A0A836H8D0</accession>
<evidence type="ECO:0000256" key="1">
    <source>
        <dbReference type="SAM" id="MobiDB-lite"/>
    </source>
</evidence>
<reference evidence="3" key="1">
    <citation type="journal article" date="2021" name="Microbiol. Resour. Announc.">
        <title>LGAAP: Leishmaniinae Genome Assembly and Annotation Pipeline.</title>
        <authorList>
            <person name="Almutairi H."/>
            <person name="Urbaniak M.D."/>
            <person name="Bates M.D."/>
            <person name="Jariyapan N."/>
            <person name="Kwakye-Nuako G."/>
            <person name="Thomaz-Soccol V."/>
            <person name="Al-Salem W.S."/>
            <person name="Dillon R.J."/>
            <person name="Bates P.A."/>
            <person name="Gatherer D."/>
        </authorList>
    </citation>
    <scope>NUCLEOTIDE SEQUENCE [LARGE SCALE GENOMIC DNA]</scope>
</reference>
<proteinExistence type="predicted"/>
<keyword evidence="3" id="KW-1185">Reference proteome</keyword>
<feature type="region of interest" description="Disordered" evidence="1">
    <location>
        <begin position="470"/>
        <end position="573"/>
    </location>
</feature>
<dbReference type="GeneID" id="92517812"/>
<dbReference type="KEGG" id="lmat:92517812"/>
<feature type="compositionally biased region" description="Polar residues" evidence="1">
    <location>
        <begin position="45"/>
        <end position="64"/>
    </location>
</feature>
<dbReference type="Proteomes" id="UP000673552">
    <property type="component" value="Unassembled WGS sequence"/>
</dbReference>
<evidence type="ECO:0000313" key="3">
    <source>
        <dbReference type="Proteomes" id="UP000673552"/>
    </source>
</evidence>
<protein>
    <submittedName>
        <fullName evidence="2">Uncharacterized protein</fullName>
    </submittedName>
</protein>
<feature type="compositionally biased region" description="Polar residues" evidence="1">
    <location>
        <begin position="558"/>
        <end position="573"/>
    </location>
</feature>
<feature type="compositionally biased region" description="Gly residues" evidence="1">
    <location>
        <begin position="22"/>
        <end position="41"/>
    </location>
</feature>
<dbReference type="OrthoDB" id="267036at2759"/>
<gene>
    <name evidence="2" type="ORF">LSCM1_07953</name>
</gene>
<reference evidence="3" key="2">
    <citation type="journal article" date="2021" name="Sci. Data">
        <title>Chromosome-scale genome sequencing, assembly and annotation of six genomes from subfamily Leishmaniinae.</title>
        <authorList>
            <person name="Almutairi H."/>
            <person name="Urbaniak M.D."/>
            <person name="Bates M.D."/>
            <person name="Jariyapan N."/>
            <person name="Kwakye-Nuako G."/>
            <person name="Thomaz Soccol V."/>
            <person name="Al-Salem W.S."/>
            <person name="Dillon R.J."/>
            <person name="Bates P.A."/>
            <person name="Gatherer D."/>
        </authorList>
    </citation>
    <scope>NUCLEOTIDE SEQUENCE [LARGE SCALE GENOMIC DNA]</scope>
</reference>
<evidence type="ECO:0000313" key="2">
    <source>
        <dbReference type="EMBL" id="KAG5486699.1"/>
    </source>
</evidence>
<organism evidence="2 3">
    <name type="scientific">Leishmania martiniquensis</name>
    <dbReference type="NCBI Taxonomy" id="1580590"/>
    <lineage>
        <taxon>Eukaryota</taxon>
        <taxon>Discoba</taxon>
        <taxon>Euglenozoa</taxon>
        <taxon>Kinetoplastea</taxon>
        <taxon>Metakinetoplastina</taxon>
        <taxon>Trypanosomatida</taxon>
        <taxon>Trypanosomatidae</taxon>
        <taxon>Leishmaniinae</taxon>
        <taxon>Leishmania</taxon>
    </lineage>
</organism>
<feature type="compositionally biased region" description="Polar residues" evidence="1">
    <location>
        <begin position="529"/>
        <end position="540"/>
    </location>
</feature>
<dbReference type="RefSeq" id="XP_067181156.1">
    <property type="nucleotide sequence ID" value="XM_067325300.1"/>
</dbReference>